<evidence type="ECO:0000313" key="4">
    <source>
        <dbReference type="EMBL" id="MBI5168133.1"/>
    </source>
</evidence>
<dbReference type="CDD" id="cd06848">
    <property type="entry name" value="GCS_H"/>
    <property type="match status" value="1"/>
</dbReference>
<dbReference type="Gene3D" id="2.40.50.100">
    <property type="match status" value="1"/>
</dbReference>
<dbReference type="InterPro" id="IPR011006">
    <property type="entry name" value="CheY-like_superfamily"/>
</dbReference>
<dbReference type="SUPFAM" id="SSF52172">
    <property type="entry name" value="CheY-like"/>
    <property type="match status" value="1"/>
</dbReference>
<dbReference type="GO" id="GO:0000160">
    <property type="term" value="P:phosphorelay signal transduction system"/>
    <property type="evidence" value="ECO:0007669"/>
    <property type="project" value="InterPro"/>
</dbReference>
<dbReference type="Pfam" id="PF01597">
    <property type="entry name" value="GCV_H"/>
    <property type="match status" value="1"/>
</dbReference>
<name>A0A933W1T6_UNCEI</name>
<dbReference type="PANTHER" id="PTHR44591:SF3">
    <property type="entry name" value="RESPONSE REGULATORY DOMAIN-CONTAINING PROTEIN"/>
    <property type="match status" value="1"/>
</dbReference>
<keyword evidence="1 2" id="KW-0597">Phosphoprotein</keyword>
<feature type="modified residue" description="4-aspartylphosphate" evidence="2">
    <location>
        <position position="115"/>
    </location>
</feature>
<dbReference type="EMBL" id="JACRIW010000012">
    <property type="protein sequence ID" value="MBI5168133.1"/>
    <property type="molecule type" value="Genomic_DNA"/>
</dbReference>
<feature type="domain" description="Response regulatory" evidence="3">
    <location>
        <begin position="66"/>
        <end position="180"/>
    </location>
</feature>
<dbReference type="InterPro" id="IPR001789">
    <property type="entry name" value="Sig_transdc_resp-reg_receiver"/>
</dbReference>
<dbReference type="InterPro" id="IPR033753">
    <property type="entry name" value="GCV_H/Fam206"/>
</dbReference>
<comment type="caution">
    <text evidence="4">The sequence shown here is derived from an EMBL/GenBank/DDBJ whole genome shotgun (WGS) entry which is preliminary data.</text>
</comment>
<evidence type="ECO:0000313" key="5">
    <source>
        <dbReference type="Proteomes" id="UP000696931"/>
    </source>
</evidence>
<accession>A0A933W1T6</accession>
<dbReference type="InterPro" id="IPR050595">
    <property type="entry name" value="Bact_response_regulator"/>
</dbReference>
<dbReference type="CDD" id="cd00156">
    <property type="entry name" value="REC"/>
    <property type="match status" value="1"/>
</dbReference>
<gene>
    <name evidence="4" type="ORF">HZA61_01455</name>
</gene>
<dbReference type="PANTHER" id="PTHR44591">
    <property type="entry name" value="STRESS RESPONSE REGULATOR PROTEIN 1"/>
    <property type="match status" value="1"/>
</dbReference>
<sequence length="382" mass="42069">MTALLVVVLCVLFLGIELAVRAVNKNLEAARVRREREAVLKAPVKLDIATETPSLQRAEVPNAKARILAVDDEAIVLDSFRKILVLAGFSVDTVNTGPEALALVRQRDYDFLFTDLKMPVMEGTEVVKAVKHLRPDVDVAVITGFATIETAVETMMHGAVDYVQKPFTEEELVAFANRMHVRRQARIESQAKPAVRVVAPELVDIMASREYVVPGGMFVANGHTWARIEDTGEVCVGIDDFARKAIGKVERVELPAPGTSVKRGEVLFVARRKDEHVRFRSPVSGTVTAVNGDVKKDARAMIESPYEHGWTCMIHPSDLTLDLANLRIGKSVVSWYQDEVTALRKANSEAADGVIRWSALEERFMAAGDAPRETTTEVVEVG</sequence>
<dbReference type="Proteomes" id="UP000696931">
    <property type="component" value="Unassembled WGS sequence"/>
</dbReference>
<dbReference type="Pfam" id="PF00072">
    <property type="entry name" value="Response_reg"/>
    <property type="match status" value="1"/>
</dbReference>
<proteinExistence type="predicted"/>
<evidence type="ECO:0000259" key="3">
    <source>
        <dbReference type="PROSITE" id="PS50110"/>
    </source>
</evidence>
<dbReference type="PROSITE" id="PS50110">
    <property type="entry name" value="RESPONSE_REGULATORY"/>
    <property type="match status" value="1"/>
</dbReference>
<protein>
    <submittedName>
        <fullName evidence="4">Response regulator</fullName>
    </submittedName>
</protein>
<evidence type="ECO:0000256" key="1">
    <source>
        <dbReference type="ARBA" id="ARBA00022553"/>
    </source>
</evidence>
<dbReference type="SUPFAM" id="SSF51230">
    <property type="entry name" value="Single hybrid motif"/>
    <property type="match status" value="1"/>
</dbReference>
<organism evidence="4 5">
    <name type="scientific">Eiseniibacteriota bacterium</name>
    <dbReference type="NCBI Taxonomy" id="2212470"/>
    <lineage>
        <taxon>Bacteria</taxon>
        <taxon>Candidatus Eiseniibacteriota</taxon>
    </lineage>
</organism>
<evidence type="ECO:0000256" key="2">
    <source>
        <dbReference type="PROSITE-ProRule" id="PRU00169"/>
    </source>
</evidence>
<dbReference type="SMART" id="SM00448">
    <property type="entry name" value="REC"/>
    <property type="match status" value="1"/>
</dbReference>
<reference evidence="4" key="1">
    <citation type="submission" date="2020-07" db="EMBL/GenBank/DDBJ databases">
        <title>Huge and variable diversity of episymbiotic CPR bacteria and DPANN archaea in groundwater ecosystems.</title>
        <authorList>
            <person name="He C.Y."/>
            <person name="Keren R."/>
            <person name="Whittaker M."/>
            <person name="Farag I.F."/>
            <person name="Doudna J."/>
            <person name="Cate J.H.D."/>
            <person name="Banfield J.F."/>
        </authorList>
    </citation>
    <scope>NUCLEOTIDE SEQUENCE</scope>
    <source>
        <strain evidence="4">NC_groundwater_1813_Pr3_B-0.1um_71_17</strain>
    </source>
</reference>
<dbReference type="Gene3D" id="3.40.50.2300">
    <property type="match status" value="1"/>
</dbReference>
<dbReference type="InterPro" id="IPR011053">
    <property type="entry name" value="Single_hybrid_motif"/>
</dbReference>
<dbReference type="AlphaFoldDB" id="A0A933W1T6"/>